<evidence type="ECO:0000313" key="3">
    <source>
        <dbReference type="Proteomes" id="UP000475214"/>
    </source>
</evidence>
<dbReference type="PROSITE" id="PS51819">
    <property type="entry name" value="VOC"/>
    <property type="match status" value="1"/>
</dbReference>
<dbReference type="InterPro" id="IPR004360">
    <property type="entry name" value="Glyas_Fos-R_dOase_dom"/>
</dbReference>
<dbReference type="InterPro" id="IPR029068">
    <property type="entry name" value="Glyas_Bleomycin-R_OHBP_Dase"/>
</dbReference>
<sequence>MHLQFAELPVFDQDRAKSFYTEKLGCRVVFDEPMGDDGWRWIEVGFADARTTLHFVPRPDDKPSPEPVLALVDDDVEGTIAALKAKNVEIVAEPHRPPWDPNRVGAAFRDSEGNEIAVTSG</sequence>
<dbReference type="PANTHER" id="PTHR36437:SF2">
    <property type="entry name" value="GLYOXALASE_BLEOMYCIN RESISTANCE PROTEIN_DIOXYGENASE"/>
    <property type="match status" value="1"/>
</dbReference>
<comment type="caution">
    <text evidence="2">The sequence shown here is derived from an EMBL/GenBank/DDBJ whole genome shotgun (WGS) entry which is preliminary data.</text>
</comment>
<dbReference type="Pfam" id="PF00903">
    <property type="entry name" value="Glyoxalase"/>
    <property type="match status" value="1"/>
</dbReference>
<protein>
    <submittedName>
        <fullName evidence="2">Glyoxalase</fullName>
    </submittedName>
</protein>
<dbReference type="AlphaFoldDB" id="A0A6L9S0R8"/>
<dbReference type="RefSeq" id="WP_163731016.1">
    <property type="nucleotide sequence ID" value="NZ_JAAGOA010000001.1"/>
</dbReference>
<feature type="domain" description="VOC" evidence="1">
    <location>
        <begin position="2"/>
        <end position="121"/>
    </location>
</feature>
<evidence type="ECO:0000313" key="2">
    <source>
        <dbReference type="EMBL" id="NED98596.1"/>
    </source>
</evidence>
<accession>A0A6L9S0R8</accession>
<evidence type="ECO:0000259" key="1">
    <source>
        <dbReference type="PROSITE" id="PS51819"/>
    </source>
</evidence>
<organism evidence="2 3">
    <name type="scientific">Phytoactinopolyspora halotolerans</name>
    <dbReference type="NCBI Taxonomy" id="1981512"/>
    <lineage>
        <taxon>Bacteria</taxon>
        <taxon>Bacillati</taxon>
        <taxon>Actinomycetota</taxon>
        <taxon>Actinomycetes</taxon>
        <taxon>Jiangellales</taxon>
        <taxon>Jiangellaceae</taxon>
        <taxon>Phytoactinopolyspora</taxon>
    </lineage>
</organism>
<dbReference type="EMBL" id="JAAGOA010000001">
    <property type="protein sequence ID" value="NED98596.1"/>
    <property type="molecule type" value="Genomic_DNA"/>
</dbReference>
<dbReference type="SUPFAM" id="SSF54593">
    <property type="entry name" value="Glyoxalase/Bleomycin resistance protein/Dihydroxybiphenyl dioxygenase"/>
    <property type="match status" value="1"/>
</dbReference>
<keyword evidence="3" id="KW-1185">Reference proteome</keyword>
<name>A0A6L9S0R8_9ACTN</name>
<proteinExistence type="predicted"/>
<dbReference type="PANTHER" id="PTHR36437">
    <property type="entry name" value="GLYOXALASE/BLEOMYCIN RESISTANCE PROTEIN/DIOXYGENASE"/>
    <property type="match status" value="1"/>
</dbReference>
<dbReference type="Proteomes" id="UP000475214">
    <property type="component" value="Unassembled WGS sequence"/>
</dbReference>
<dbReference type="InterPro" id="IPR037523">
    <property type="entry name" value="VOC_core"/>
</dbReference>
<dbReference type="Gene3D" id="3.10.180.10">
    <property type="entry name" value="2,3-Dihydroxybiphenyl 1,2-Dioxygenase, domain 1"/>
    <property type="match status" value="1"/>
</dbReference>
<reference evidence="2 3" key="1">
    <citation type="submission" date="2020-02" db="EMBL/GenBank/DDBJ databases">
        <authorList>
            <person name="Li X.-J."/>
            <person name="Han X.-M."/>
        </authorList>
    </citation>
    <scope>NUCLEOTIDE SEQUENCE [LARGE SCALE GENOMIC DNA]</scope>
    <source>
        <strain evidence="2 3">CCTCC AB 2017055</strain>
    </source>
</reference>
<gene>
    <name evidence="2" type="ORF">G1H10_00250</name>
</gene>